<dbReference type="KEGG" id="fjo:Fjoh_3020"/>
<organism evidence="3 4">
    <name type="scientific">Flavobacterium johnsoniae (strain ATCC 17061 / DSM 2064 / JCM 8514 / BCRC 14874 / CCUG 350202 / NBRC 14942 / NCIMB 11054 / UW101)</name>
    <name type="common">Cytophaga johnsonae</name>
    <dbReference type="NCBI Taxonomy" id="376686"/>
    <lineage>
        <taxon>Bacteria</taxon>
        <taxon>Pseudomonadati</taxon>
        <taxon>Bacteroidota</taxon>
        <taxon>Flavobacteriia</taxon>
        <taxon>Flavobacteriales</taxon>
        <taxon>Flavobacteriaceae</taxon>
        <taxon>Flavobacterium</taxon>
    </lineage>
</organism>
<dbReference type="Pfam" id="PF17761">
    <property type="entry name" value="DUF1016_N"/>
    <property type="match status" value="1"/>
</dbReference>
<sequence>MTMNFEKLSLRIQQTSNYLRLNAVKAVNMHITLRNWLTGFYIVEFEQHGSDRAEYGVKLLENLARKITVKGLTAPELSRCRQFYHRYPQIHLLLEKDLKSLIPEEFFGDFSAENYSPAILGSATQEFEGIHQGEWTTHFFMLFQSVSYSHFTELIKIEDISKRRFYELLILKTQPTVKELKRQIDSLTYERIGLSQNRQHSFAEAMRSIAPEDSHDMVKSHYFFEFLNLVQPKLIEENELESALIEHLQQFMLELGNGFCYEARQKRLLIGDEYYFVDLVFYHRILKCHVLVELKTENAKHEHIGQLKAYLSFYKKNIQEAGDNPPVGILLATNQNRTLIEYAIAESDLEIFVSQYQLQLPDKAELREFIENELRKAK</sequence>
<dbReference type="InterPro" id="IPR053148">
    <property type="entry name" value="PD-DEXK-like_domain"/>
</dbReference>
<dbReference type="Pfam" id="PF06250">
    <property type="entry name" value="YhcG_C"/>
    <property type="match status" value="1"/>
</dbReference>
<dbReference type="InterPro" id="IPR011856">
    <property type="entry name" value="tRNA_endonuc-like_dom_sf"/>
</dbReference>
<dbReference type="Proteomes" id="UP000006694">
    <property type="component" value="Chromosome"/>
</dbReference>
<feature type="domain" description="YhcG PDDEXK nuclease" evidence="1">
    <location>
        <begin position="216"/>
        <end position="367"/>
    </location>
</feature>
<evidence type="ECO:0000259" key="2">
    <source>
        <dbReference type="Pfam" id="PF17761"/>
    </source>
</evidence>
<dbReference type="PANTHER" id="PTHR30547:SF5">
    <property type="entry name" value="NUCLEASE YHCG-RELATED"/>
    <property type="match status" value="1"/>
</dbReference>
<dbReference type="OrthoDB" id="9801263at2"/>
<dbReference type="InterPro" id="IPR041527">
    <property type="entry name" value="YhcG_N"/>
</dbReference>
<dbReference type="Gene3D" id="3.40.1350.10">
    <property type="match status" value="1"/>
</dbReference>
<accession>A5FFH6</accession>
<dbReference type="PANTHER" id="PTHR30547">
    <property type="entry name" value="UNCHARACTERIZED PROTEIN YHCG-RELATED"/>
    <property type="match status" value="1"/>
</dbReference>
<evidence type="ECO:0000313" key="4">
    <source>
        <dbReference type="Proteomes" id="UP000006694"/>
    </source>
</evidence>
<dbReference type="InterPro" id="IPR009362">
    <property type="entry name" value="YhcG_C"/>
</dbReference>
<evidence type="ECO:0000259" key="1">
    <source>
        <dbReference type="Pfam" id="PF06250"/>
    </source>
</evidence>
<feature type="domain" description="YhcG N-terminal" evidence="2">
    <location>
        <begin position="13"/>
        <end position="90"/>
    </location>
</feature>
<name>A5FFH6_FLAJ1</name>
<evidence type="ECO:0000313" key="3">
    <source>
        <dbReference type="EMBL" id="ABQ06041.1"/>
    </source>
</evidence>
<dbReference type="STRING" id="376686.Fjoh_3020"/>
<proteinExistence type="predicted"/>
<dbReference type="GO" id="GO:0003676">
    <property type="term" value="F:nucleic acid binding"/>
    <property type="evidence" value="ECO:0007669"/>
    <property type="project" value="InterPro"/>
</dbReference>
<keyword evidence="4" id="KW-1185">Reference proteome</keyword>
<dbReference type="AlphaFoldDB" id="A5FFH6"/>
<gene>
    <name evidence="3" type="ordered locus">Fjoh_3020</name>
</gene>
<dbReference type="EMBL" id="CP000685">
    <property type="protein sequence ID" value="ABQ06041.1"/>
    <property type="molecule type" value="Genomic_DNA"/>
</dbReference>
<dbReference type="HOGENOM" id="CLU_046640_1_0_10"/>
<protein>
    <recommendedName>
        <fullName evidence="5">Nuclease of restriction endonuclease-like (RecB) superfamily</fullName>
    </recommendedName>
</protein>
<evidence type="ECO:0008006" key="5">
    <source>
        <dbReference type="Google" id="ProtNLM"/>
    </source>
</evidence>
<reference evidence="3 4" key="1">
    <citation type="journal article" date="2009" name="Appl. Environ. Microbiol.">
        <title>Novel features of the polysaccharide-digesting gliding bacterium Flavobacterium johnsoniae as revealed by genome sequence analysis.</title>
        <authorList>
            <person name="McBride M.J."/>
            <person name="Xie G."/>
            <person name="Martens E.C."/>
            <person name="Lapidus A."/>
            <person name="Henrissat B."/>
            <person name="Rhodes R.G."/>
            <person name="Goltsman E."/>
            <person name="Wang W."/>
            <person name="Xu J."/>
            <person name="Hunnicutt D.W."/>
            <person name="Staroscik A.M."/>
            <person name="Hoover T.R."/>
            <person name="Cheng Y.Q."/>
            <person name="Stein J.L."/>
        </authorList>
    </citation>
    <scope>NUCLEOTIDE SEQUENCE [LARGE SCALE GENOMIC DNA]</scope>
    <source>
        <strain evidence="4">ATCC 17061 / DSM 2064 / JCM 8514 / BCRC 14874 / CCUG 350202 / NBRC 14942 / NCIMB 11054 / UW101</strain>
    </source>
</reference>
<dbReference type="eggNOG" id="COG4804">
    <property type="taxonomic scope" value="Bacteria"/>
</dbReference>